<gene>
    <name evidence="2" type="ORF">EVAR_46093_1</name>
</gene>
<protein>
    <submittedName>
        <fullName evidence="2">Uncharacterized protein</fullName>
    </submittedName>
</protein>
<organism evidence="2 3">
    <name type="scientific">Eumeta variegata</name>
    <name type="common">Bagworm moth</name>
    <name type="synonym">Eumeta japonica</name>
    <dbReference type="NCBI Taxonomy" id="151549"/>
    <lineage>
        <taxon>Eukaryota</taxon>
        <taxon>Metazoa</taxon>
        <taxon>Ecdysozoa</taxon>
        <taxon>Arthropoda</taxon>
        <taxon>Hexapoda</taxon>
        <taxon>Insecta</taxon>
        <taxon>Pterygota</taxon>
        <taxon>Neoptera</taxon>
        <taxon>Endopterygota</taxon>
        <taxon>Lepidoptera</taxon>
        <taxon>Glossata</taxon>
        <taxon>Ditrysia</taxon>
        <taxon>Tineoidea</taxon>
        <taxon>Psychidae</taxon>
        <taxon>Oiketicinae</taxon>
        <taxon>Eumeta</taxon>
    </lineage>
</organism>
<accession>A0A4C1XI05</accession>
<evidence type="ECO:0000313" key="2">
    <source>
        <dbReference type="EMBL" id="GBP62124.1"/>
    </source>
</evidence>
<reference evidence="2 3" key="1">
    <citation type="journal article" date="2019" name="Commun. Biol.">
        <title>The bagworm genome reveals a unique fibroin gene that provides high tensile strength.</title>
        <authorList>
            <person name="Kono N."/>
            <person name="Nakamura H."/>
            <person name="Ohtoshi R."/>
            <person name="Tomita M."/>
            <person name="Numata K."/>
            <person name="Arakawa K."/>
        </authorList>
    </citation>
    <scope>NUCLEOTIDE SEQUENCE [LARGE SCALE GENOMIC DNA]</scope>
</reference>
<name>A0A4C1XI05_EUMVA</name>
<evidence type="ECO:0000313" key="3">
    <source>
        <dbReference type="Proteomes" id="UP000299102"/>
    </source>
</evidence>
<sequence>MKAKRARPCTTNGKGENQKGLCQANMGRVKLPIEAFPAHNKLNPTDPIKYREEASEPWIFGFANDVDAWPGLPYDFLHFGLS</sequence>
<proteinExistence type="predicted"/>
<dbReference type="EMBL" id="BGZK01000832">
    <property type="protein sequence ID" value="GBP62124.1"/>
    <property type="molecule type" value="Genomic_DNA"/>
</dbReference>
<feature type="region of interest" description="Disordered" evidence="1">
    <location>
        <begin position="1"/>
        <end position="20"/>
    </location>
</feature>
<dbReference type="AlphaFoldDB" id="A0A4C1XI05"/>
<evidence type="ECO:0000256" key="1">
    <source>
        <dbReference type="SAM" id="MobiDB-lite"/>
    </source>
</evidence>
<dbReference type="Proteomes" id="UP000299102">
    <property type="component" value="Unassembled WGS sequence"/>
</dbReference>
<keyword evidence="3" id="KW-1185">Reference proteome</keyword>
<dbReference type="OrthoDB" id="10572070at2759"/>
<comment type="caution">
    <text evidence="2">The sequence shown here is derived from an EMBL/GenBank/DDBJ whole genome shotgun (WGS) entry which is preliminary data.</text>
</comment>